<dbReference type="EMBL" id="ML992501">
    <property type="protein sequence ID" value="KAF2227589.1"/>
    <property type="molecule type" value="Genomic_DNA"/>
</dbReference>
<feature type="compositionally biased region" description="Acidic residues" evidence="1">
    <location>
        <begin position="629"/>
        <end position="639"/>
    </location>
</feature>
<feature type="region of interest" description="Disordered" evidence="1">
    <location>
        <begin position="372"/>
        <end position="653"/>
    </location>
</feature>
<feature type="region of interest" description="Disordered" evidence="1">
    <location>
        <begin position="748"/>
        <end position="837"/>
    </location>
</feature>
<feature type="compositionally biased region" description="Polar residues" evidence="1">
    <location>
        <begin position="157"/>
        <end position="169"/>
    </location>
</feature>
<name>A0A6A6GPT1_9PEZI</name>
<gene>
    <name evidence="2" type="ORF">BDZ85DRAFT_254547</name>
</gene>
<feature type="compositionally biased region" description="Polar residues" evidence="1">
    <location>
        <begin position="84"/>
        <end position="100"/>
    </location>
</feature>
<feature type="compositionally biased region" description="Basic and acidic residues" evidence="1">
    <location>
        <begin position="204"/>
        <end position="217"/>
    </location>
</feature>
<reference evidence="3" key="1">
    <citation type="journal article" date="2020" name="Stud. Mycol.">
        <title>101 Dothideomycetes genomes: A test case for predicting lifestyles and emergence of pathogens.</title>
        <authorList>
            <person name="Haridas S."/>
            <person name="Albert R."/>
            <person name="Binder M."/>
            <person name="Bloem J."/>
            <person name="LaButti K."/>
            <person name="Salamov A."/>
            <person name="Andreopoulos B."/>
            <person name="Baker S."/>
            <person name="Barry K."/>
            <person name="Bills G."/>
            <person name="Bluhm B."/>
            <person name="Cannon C."/>
            <person name="Castanera R."/>
            <person name="Culley D."/>
            <person name="Daum C."/>
            <person name="Ezra D."/>
            <person name="Gonzalez J."/>
            <person name="Henrissat B."/>
            <person name="Kuo A."/>
            <person name="Liang C."/>
            <person name="Lipzen A."/>
            <person name="Lutzoni F."/>
            <person name="Magnuson J."/>
            <person name="Mondo S."/>
            <person name="Nolan M."/>
            <person name="Ohm R."/>
            <person name="Pangilinan J."/>
            <person name="Park H.-J."/>
            <person name="Ramirez L."/>
            <person name="Alfaro M."/>
            <person name="Sun H."/>
            <person name="Tritt A."/>
            <person name="Yoshinaga Y."/>
            <person name="Zwiers L.-H."/>
            <person name="Turgeon B."/>
            <person name="Goodwin S."/>
            <person name="Spatafora J."/>
            <person name="Crous P."/>
            <person name="Grigoriev I."/>
        </authorList>
    </citation>
    <scope>NUCLEOTIDE SEQUENCE [LARGE SCALE GENOMIC DNA]</scope>
    <source>
        <strain evidence="3">CECT 20119</strain>
    </source>
</reference>
<proteinExistence type="predicted"/>
<feature type="compositionally biased region" description="Polar residues" evidence="1">
    <location>
        <begin position="377"/>
        <end position="393"/>
    </location>
</feature>
<keyword evidence="3" id="KW-1185">Reference proteome</keyword>
<feature type="compositionally biased region" description="Basic and acidic residues" evidence="1">
    <location>
        <begin position="821"/>
        <end position="835"/>
    </location>
</feature>
<feature type="region of interest" description="Disordered" evidence="1">
    <location>
        <begin position="987"/>
        <end position="1030"/>
    </location>
</feature>
<dbReference type="AlphaFoldDB" id="A0A6A6GPT1"/>
<feature type="compositionally biased region" description="Polar residues" evidence="1">
    <location>
        <begin position="463"/>
        <end position="488"/>
    </location>
</feature>
<organism evidence="2 3">
    <name type="scientific">Elsinoe ampelina</name>
    <dbReference type="NCBI Taxonomy" id="302913"/>
    <lineage>
        <taxon>Eukaryota</taxon>
        <taxon>Fungi</taxon>
        <taxon>Dikarya</taxon>
        <taxon>Ascomycota</taxon>
        <taxon>Pezizomycotina</taxon>
        <taxon>Dothideomycetes</taxon>
        <taxon>Dothideomycetidae</taxon>
        <taxon>Myriangiales</taxon>
        <taxon>Elsinoaceae</taxon>
        <taxon>Elsinoe</taxon>
    </lineage>
</organism>
<feature type="compositionally biased region" description="Basic and acidic residues" evidence="1">
    <location>
        <begin position="401"/>
        <end position="417"/>
    </location>
</feature>
<sequence>MENDNLASSPDPISILADSSPAKPQRAGTPIRPKSSNLISPSKTIVLNTRDPNGQSPWKIKVTVEAEPGFGIDRSVTRRAAQAGKQTTKVPINDNMQSSPVKRRGRPRKSVISQNSQVAPRRVTRRSTKLAGASRGGSLGCNDGDDEATDAAPKPSSPRTQKSQETAQPTLAFEKLGSTTQHDEEIQVGARQQRSFSPSPSTVNHKDGSEQMADQDDHFDIAEDLPNIAPGDATTIENEEFSMISVDSLSSHQSSGSKPVPQGIHEAANVSVSYMPSSPPALSFPLHTPQLMQSPEQPDAPLQSFIKFPQLMTPLRESAVRSGKVLQDIVRSPDRMATASRDSVNSGNLFAGFSADTRRQLRESLQMGAAIADRESCGSSSHTRQGHSNSSGITYPALEVCRSDHRLPTPDDRDQDKSASTLSSGPPVYPRISPSMHEPSIIEPPTNISRRSYDLMSWAPTGPSHSVSPPKLTTTTASPQQSRPQIRSNVIVVPSDSEEDLEDDDDDDDDPLHEGGESVNDSDVSQPDRTNVRSGIEASGSNPGEEEADIWQEEASRSIEVEEQQDEVSALLEQVPAPRRSKIPGTWRRTSGNHFYYSDSPEPETVIQRQVSSAESSGKESGVVTPPATDDEDEVDEEPHDSFQDVHESGAKQNITTGFEVEKAQEEDLSDEVLSPFSEAGSIDGDDTGLFWHSNLPNVFQGRRKAQHTTELSALSELLPISSPGKSVISSAVKRPALVRSPIKMRPVAGSVHSTQKSAVLSSPLRKSLLKSSKIGGSPVSGNPDRHITRPQRHEVAHQPIPHTRQMELEEGAETSEDGDHDQHTPEESEIDHDGASVASDTRQLLSEMAAQDKRQNVETGQQSPHSESEFEYQDEQSGFETTYLNGSRSYVENLNLSSPTKIRVKFNDSSHMSTAATPRPVLSPRKYHSLFDDNAPLGESVQSQGLDGAVEEEPISTPALVQSTPQRPKSLLSRMNTSFWSVITSQTSADDASPSTKQHLTRPSSARSSQHDPGISLPSIQEAEPSDTDVIPSPAAYPVVRDSTSIPETNTSDAILRLRRKYGLLTPCHPFTMCHARTLHRLLHSVLLHQKSTIVPSTSVVPLSSSLTAMIGETYDSPTFHTSLTFTTDHLRAINAFMYLLVDDAERSRLERNGEWGDEGAKQAKGWDTRGRHGTWFAFAGEGRAPKEVRAMRGPIEADWVARVLAEVVLKEERMALVRGKEKA</sequence>
<feature type="compositionally biased region" description="Basic and acidic residues" evidence="1">
    <location>
        <begin position="784"/>
        <end position="797"/>
    </location>
</feature>
<feature type="region of interest" description="Disordered" evidence="1">
    <location>
        <begin position="1"/>
        <end position="41"/>
    </location>
</feature>
<accession>A0A6A6GPT1</accession>
<feature type="compositionally biased region" description="Polar residues" evidence="1">
    <location>
        <begin position="960"/>
        <end position="969"/>
    </location>
</feature>
<feature type="compositionally biased region" description="Low complexity" evidence="1">
    <location>
        <begin position="761"/>
        <end position="774"/>
    </location>
</feature>
<evidence type="ECO:0000313" key="3">
    <source>
        <dbReference type="Proteomes" id="UP000799538"/>
    </source>
</evidence>
<feature type="compositionally biased region" description="Basic and acidic residues" evidence="1">
    <location>
        <begin position="640"/>
        <end position="650"/>
    </location>
</feature>
<dbReference type="Proteomes" id="UP000799538">
    <property type="component" value="Unassembled WGS sequence"/>
</dbReference>
<evidence type="ECO:0000256" key="1">
    <source>
        <dbReference type="SAM" id="MobiDB-lite"/>
    </source>
</evidence>
<evidence type="ECO:0000313" key="2">
    <source>
        <dbReference type="EMBL" id="KAF2227589.1"/>
    </source>
</evidence>
<feature type="region of interest" description="Disordered" evidence="1">
    <location>
        <begin position="68"/>
        <end position="217"/>
    </location>
</feature>
<feature type="compositionally biased region" description="Polar residues" evidence="1">
    <location>
        <begin position="519"/>
        <end position="533"/>
    </location>
</feature>
<feature type="compositionally biased region" description="Acidic residues" evidence="1">
    <location>
        <begin position="496"/>
        <end position="511"/>
    </location>
</feature>
<feature type="compositionally biased region" description="Polar residues" evidence="1">
    <location>
        <begin position="987"/>
        <end position="1009"/>
    </location>
</feature>
<feature type="compositionally biased region" description="Polar residues" evidence="1">
    <location>
        <begin position="190"/>
        <end position="203"/>
    </location>
</feature>
<feature type="compositionally biased region" description="Acidic residues" evidence="1">
    <location>
        <begin position="809"/>
        <end position="820"/>
    </location>
</feature>
<feature type="compositionally biased region" description="Polar residues" evidence="1">
    <location>
        <begin position="607"/>
        <end position="616"/>
    </location>
</feature>
<protein>
    <submittedName>
        <fullName evidence="2">Uncharacterized protein</fullName>
    </submittedName>
</protein>
<dbReference type="OrthoDB" id="3946221at2759"/>
<feature type="region of interest" description="Disordered" evidence="1">
    <location>
        <begin position="852"/>
        <end position="878"/>
    </location>
</feature>
<feature type="region of interest" description="Disordered" evidence="1">
    <location>
        <begin position="910"/>
        <end position="969"/>
    </location>
</feature>